<protein>
    <submittedName>
        <fullName evidence="2">Uncharacterized protein</fullName>
    </submittedName>
</protein>
<organism evidence="2 3">
    <name type="scientific">Enterococcus wangshanyuanii</name>
    <dbReference type="NCBI Taxonomy" id="2005703"/>
    <lineage>
        <taxon>Bacteria</taxon>
        <taxon>Bacillati</taxon>
        <taxon>Bacillota</taxon>
        <taxon>Bacilli</taxon>
        <taxon>Lactobacillales</taxon>
        <taxon>Enterococcaceae</taxon>
        <taxon>Enterococcus</taxon>
    </lineage>
</organism>
<evidence type="ECO:0000313" key="3">
    <source>
        <dbReference type="Proteomes" id="UP000630615"/>
    </source>
</evidence>
<evidence type="ECO:0000313" key="2">
    <source>
        <dbReference type="EMBL" id="GGD05342.1"/>
    </source>
</evidence>
<accession>A0ABQ1PVS2</accession>
<keyword evidence="1" id="KW-1133">Transmembrane helix</keyword>
<name>A0ABQ1PVS2_9ENTE</name>
<keyword evidence="1" id="KW-0812">Transmembrane</keyword>
<gene>
    <name evidence="2" type="ORF">GCM10011573_38530</name>
</gene>
<comment type="caution">
    <text evidence="2">The sequence shown here is derived from an EMBL/GenBank/DDBJ whole genome shotgun (WGS) entry which is preliminary data.</text>
</comment>
<dbReference type="Proteomes" id="UP000630615">
    <property type="component" value="Unassembled WGS sequence"/>
</dbReference>
<keyword evidence="3" id="KW-1185">Reference proteome</keyword>
<proteinExistence type="predicted"/>
<reference evidence="3" key="1">
    <citation type="journal article" date="2019" name="Int. J. Syst. Evol. Microbiol.">
        <title>The Global Catalogue of Microorganisms (GCM) 10K type strain sequencing project: providing services to taxonomists for standard genome sequencing and annotation.</title>
        <authorList>
            <consortium name="The Broad Institute Genomics Platform"/>
            <consortium name="The Broad Institute Genome Sequencing Center for Infectious Disease"/>
            <person name="Wu L."/>
            <person name="Ma J."/>
        </authorList>
    </citation>
    <scope>NUCLEOTIDE SEQUENCE [LARGE SCALE GENOMIC DNA]</scope>
    <source>
        <strain evidence="3">CGMCC 1.15942</strain>
    </source>
</reference>
<feature type="transmembrane region" description="Helical" evidence="1">
    <location>
        <begin position="20"/>
        <end position="38"/>
    </location>
</feature>
<dbReference type="EMBL" id="BMKI01000023">
    <property type="protein sequence ID" value="GGD05342.1"/>
    <property type="molecule type" value="Genomic_DNA"/>
</dbReference>
<sequence>MGTINFSGHVIRTYTASLRIFFVIFNRINPLFVLRLICKRIVNYLLQQKRFF</sequence>
<evidence type="ECO:0000256" key="1">
    <source>
        <dbReference type="SAM" id="Phobius"/>
    </source>
</evidence>
<keyword evidence="1" id="KW-0472">Membrane</keyword>